<dbReference type="Pfam" id="PF04055">
    <property type="entry name" value="Radical_SAM"/>
    <property type="match status" value="1"/>
</dbReference>
<dbReference type="PANTHER" id="PTHR43409">
    <property type="entry name" value="ANAEROBIC MAGNESIUM-PROTOPORPHYRIN IX MONOMETHYL ESTER CYCLASE-RELATED"/>
    <property type="match status" value="1"/>
</dbReference>
<keyword evidence="5" id="KW-0411">Iron-sulfur</keyword>
<dbReference type="Gene3D" id="3.20.20.70">
    <property type="entry name" value="Aldolase class I"/>
    <property type="match status" value="1"/>
</dbReference>
<organism evidence="8 9">
    <name type="scientific">Krasilnikovia cinnamomea</name>
    <dbReference type="NCBI Taxonomy" id="349313"/>
    <lineage>
        <taxon>Bacteria</taxon>
        <taxon>Bacillati</taxon>
        <taxon>Actinomycetota</taxon>
        <taxon>Actinomycetes</taxon>
        <taxon>Micromonosporales</taxon>
        <taxon>Micromonosporaceae</taxon>
        <taxon>Krasilnikovia</taxon>
    </lineage>
</organism>
<protein>
    <submittedName>
        <fullName evidence="8">Ribosomal peptide maturation radical SAM protein 1</fullName>
    </submittedName>
</protein>
<evidence type="ECO:0000313" key="8">
    <source>
        <dbReference type="EMBL" id="RZU52389.1"/>
    </source>
</evidence>
<dbReference type="GO" id="GO:0031419">
    <property type="term" value="F:cobalamin binding"/>
    <property type="evidence" value="ECO:0007669"/>
    <property type="project" value="InterPro"/>
</dbReference>
<evidence type="ECO:0000256" key="2">
    <source>
        <dbReference type="ARBA" id="ARBA00022691"/>
    </source>
</evidence>
<comment type="cofactor">
    <cofactor evidence="1">
        <name>[4Fe-4S] cluster</name>
        <dbReference type="ChEBI" id="CHEBI:49883"/>
    </cofactor>
</comment>
<evidence type="ECO:0000313" key="9">
    <source>
        <dbReference type="Proteomes" id="UP000292564"/>
    </source>
</evidence>
<dbReference type="Proteomes" id="UP000292564">
    <property type="component" value="Unassembled WGS sequence"/>
</dbReference>
<evidence type="ECO:0000256" key="3">
    <source>
        <dbReference type="ARBA" id="ARBA00022723"/>
    </source>
</evidence>
<proteinExistence type="predicted"/>
<reference evidence="8 9" key="1">
    <citation type="submission" date="2019-02" db="EMBL/GenBank/DDBJ databases">
        <title>Sequencing the genomes of 1000 actinobacteria strains.</title>
        <authorList>
            <person name="Klenk H.-P."/>
        </authorList>
    </citation>
    <scope>NUCLEOTIDE SEQUENCE [LARGE SCALE GENOMIC DNA]</scope>
    <source>
        <strain evidence="8 9">DSM 45162</strain>
    </source>
</reference>
<keyword evidence="9" id="KW-1185">Reference proteome</keyword>
<dbReference type="InterPro" id="IPR023984">
    <property type="entry name" value="rSAM_ocin_1"/>
</dbReference>
<keyword evidence="4" id="KW-0408">Iron</keyword>
<evidence type="ECO:0000256" key="4">
    <source>
        <dbReference type="ARBA" id="ARBA00023004"/>
    </source>
</evidence>
<dbReference type="AlphaFoldDB" id="A0A4Q7ZPW0"/>
<keyword evidence="2" id="KW-0949">S-adenosyl-L-methionine</keyword>
<dbReference type="SFLD" id="SFLDS00029">
    <property type="entry name" value="Radical_SAM"/>
    <property type="match status" value="1"/>
</dbReference>
<dbReference type="SFLD" id="SFLDG01082">
    <property type="entry name" value="B12-binding_domain_containing"/>
    <property type="match status" value="1"/>
</dbReference>
<evidence type="ECO:0000256" key="6">
    <source>
        <dbReference type="SAM" id="MobiDB-lite"/>
    </source>
</evidence>
<comment type="caution">
    <text evidence="8">The sequence shown here is derived from an EMBL/GenBank/DDBJ whole genome shotgun (WGS) entry which is preliminary data.</text>
</comment>
<accession>A0A4Q7ZPW0</accession>
<gene>
    <name evidence="8" type="ORF">EV385_4247</name>
</gene>
<dbReference type="EMBL" id="SHKY01000001">
    <property type="protein sequence ID" value="RZU52389.1"/>
    <property type="molecule type" value="Genomic_DNA"/>
</dbReference>
<dbReference type="SFLD" id="SFLDF00324">
    <property type="entry name" value="bacteriocin_maturation"/>
    <property type="match status" value="1"/>
</dbReference>
<dbReference type="InterPro" id="IPR051198">
    <property type="entry name" value="BchE-like"/>
</dbReference>
<dbReference type="GO" id="GO:0003824">
    <property type="term" value="F:catalytic activity"/>
    <property type="evidence" value="ECO:0007669"/>
    <property type="project" value="InterPro"/>
</dbReference>
<dbReference type="PANTHER" id="PTHR43409:SF7">
    <property type="entry name" value="BLL1977 PROTEIN"/>
    <property type="match status" value="1"/>
</dbReference>
<dbReference type="InterPro" id="IPR058240">
    <property type="entry name" value="rSAM_sf"/>
</dbReference>
<evidence type="ECO:0000256" key="1">
    <source>
        <dbReference type="ARBA" id="ARBA00001966"/>
    </source>
</evidence>
<feature type="region of interest" description="Disordered" evidence="6">
    <location>
        <begin position="1"/>
        <end position="22"/>
    </location>
</feature>
<dbReference type="InterPro" id="IPR007197">
    <property type="entry name" value="rSAM"/>
</dbReference>
<keyword evidence="3" id="KW-0479">Metal-binding</keyword>
<dbReference type="GO" id="GO:0005829">
    <property type="term" value="C:cytosol"/>
    <property type="evidence" value="ECO:0007669"/>
    <property type="project" value="TreeGrafter"/>
</dbReference>
<dbReference type="InterPro" id="IPR006158">
    <property type="entry name" value="Cobalamin-bd"/>
</dbReference>
<dbReference type="InterPro" id="IPR006638">
    <property type="entry name" value="Elp3/MiaA/NifB-like_rSAM"/>
</dbReference>
<dbReference type="PROSITE" id="PS51332">
    <property type="entry name" value="B12_BINDING"/>
    <property type="match status" value="1"/>
</dbReference>
<dbReference type="InterPro" id="IPR013785">
    <property type="entry name" value="Aldolase_TIM"/>
</dbReference>
<evidence type="ECO:0000259" key="7">
    <source>
        <dbReference type="PROSITE" id="PS51332"/>
    </source>
</evidence>
<sequence length="645" mass="71450">MTPVPIPLTGVGGKDPLGEPLPVDPARRAQWPVVLVSMPFMDIDWPSIQLGLLGAILQRHGFPVRTLHANLDFAAQIGASYYRRLGERKARLVAEWLFSVEAFGPDAPDTDGHRMLDDFTAELEYLGDGEGDVDGEADWRQRLLRARDVDVPAYLDRLAADPMWDGVRVVGFTSTFQQNTPSFALARRLKQRNPQVITLFGGANFDGAMGPAWIRAVPSADLAVVGEADTALPRLLDRLVAGLPPGAEPGVVCRTPEGIVSTPPAPPVRQLDDLPVPDYTEYFERARRFGLLPGTGPSAVRIPFESSRGCWWGEKHHCTFCGLNGTTMAFRAKSPQRMADELVTQARRYRSFHFHGVDNIVDMGYLKDLFPVLADEGVNYEIFYEVKANLTRDQVRTLAHGGVTQIQPGIESLSSRVLRLMRKGTRAAQNINLLRWARYYGIEVGWNLLWGFPGETEQDYADQAALLPHLVHLQPPTAACRVWIERFSPLYTDSPTKTPEASYRYVYPASVDLREAAYFFEYDLPGALPHSAYEPLLKGFSAWSHAWSTERRPALTFWSSPGLVQIYDSRREGAEGTYTFEGPLADLYTACSTRPTTAAAVHDRLGGSLTLPQIQEAFAQFASRGLMVLDETLALALALPAGVPR</sequence>
<dbReference type="SUPFAM" id="SSF102114">
    <property type="entry name" value="Radical SAM enzymes"/>
    <property type="match status" value="1"/>
</dbReference>
<evidence type="ECO:0000256" key="5">
    <source>
        <dbReference type="ARBA" id="ARBA00023014"/>
    </source>
</evidence>
<name>A0A4Q7ZPW0_9ACTN</name>
<dbReference type="GO" id="GO:0051536">
    <property type="term" value="F:iron-sulfur cluster binding"/>
    <property type="evidence" value="ECO:0007669"/>
    <property type="project" value="UniProtKB-KW"/>
</dbReference>
<dbReference type="SMART" id="SM00729">
    <property type="entry name" value="Elp3"/>
    <property type="match status" value="1"/>
</dbReference>
<dbReference type="NCBIfam" id="TIGR03975">
    <property type="entry name" value="rSAM_ocin_1"/>
    <property type="match status" value="1"/>
</dbReference>
<feature type="domain" description="B12-binding" evidence="7">
    <location>
        <begin position="100"/>
        <end position="246"/>
    </location>
</feature>
<dbReference type="GO" id="GO:0046872">
    <property type="term" value="F:metal ion binding"/>
    <property type="evidence" value="ECO:0007669"/>
    <property type="project" value="UniProtKB-KW"/>
</dbReference>